<dbReference type="SUPFAM" id="SSF53850">
    <property type="entry name" value="Periplasmic binding protein-like II"/>
    <property type="match status" value="1"/>
</dbReference>
<proteinExistence type="predicted"/>
<evidence type="ECO:0000259" key="3">
    <source>
        <dbReference type="Pfam" id="PF12849"/>
    </source>
</evidence>
<feature type="domain" description="PBP" evidence="3">
    <location>
        <begin position="54"/>
        <end position="316"/>
    </location>
</feature>
<dbReference type="Pfam" id="PF12849">
    <property type="entry name" value="PBP_like_2"/>
    <property type="match status" value="1"/>
</dbReference>
<protein>
    <submittedName>
        <fullName evidence="4">Phosphate-binding protein</fullName>
    </submittedName>
</protein>
<accession>A0ABT9D0W6</accession>
<dbReference type="InterPro" id="IPR050811">
    <property type="entry name" value="Phosphate_ABC_transporter"/>
</dbReference>
<feature type="signal peptide" evidence="2">
    <location>
        <begin position="1"/>
        <end position="28"/>
    </location>
</feature>
<reference evidence="4 5" key="1">
    <citation type="submission" date="2023-07" db="EMBL/GenBank/DDBJ databases">
        <title>Identification of four novel Pseudomonas species associated with bacterial leaf spot of cucurbits.</title>
        <authorList>
            <person name="Fullem K.R."/>
        </authorList>
    </citation>
    <scope>NUCLEOTIDE SEQUENCE [LARGE SCALE GENOMIC DNA]</scope>
    <source>
        <strain evidence="4 5">KFB 138</strain>
    </source>
</reference>
<gene>
    <name evidence="4" type="ORF">Q6A51_26710</name>
</gene>
<comment type="caution">
    <text evidence="4">The sequence shown here is derived from an EMBL/GenBank/DDBJ whole genome shotgun (WGS) entry which is preliminary data.</text>
</comment>
<dbReference type="PANTHER" id="PTHR30570">
    <property type="entry name" value="PERIPLASMIC PHOSPHATE BINDING COMPONENT OF PHOSPHATE ABC TRANSPORTER"/>
    <property type="match status" value="1"/>
</dbReference>
<dbReference type="Gene3D" id="3.40.190.10">
    <property type="entry name" value="Periplasmic binding protein-like II"/>
    <property type="match status" value="2"/>
</dbReference>
<evidence type="ECO:0000313" key="5">
    <source>
        <dbReference type="Proteomes" id="UP001223016"/>
    </source>
</evidence>
<evidence type="ECO:0000256" key="2">
    <source>
        <dbReference type="SAM" id="SignalP"/>
    </source>
</evidence>
<evidence type="ECO:0000313" key="4">
    <source>
        <dbReference type="EMBL" id="MDO7930366.1"/>
    </source>
</evidence>
<keyword evidence="5" id="KW-1185">Reference proteome</keyword>
<dbReference type="EMBL" id="JAUQOO010000038">
    <property type="protein sequence ID" value="MDO7930366.1"/>
    <property type="molecule type" value="Genomic_DNA"/>
</dbReference>
<organism evidence="4 5">
    <name type="scientific">Pseudomonas serbiensis</name>
    <dbReference type="NCBI Taxonomy" id="3064350"/>
    <lineage>
        <taxon>Bacteria</taxon>
        <taxon>Pseudomonadati</taxon>
        <taxon>Pseudomonadota</taxon>
        <taxon>Gammaproteobacteria</taxon>
        <taxon>Pseudomonadales</taxon>
        <taxon>Pseudomonadaceae</taxon>
        <taxon>Pseudomonas</taxon>
    </lineage>
</organism>
<sequence>MLFTHQHCSLYRGLSLTLGLLAAMSAHAAVDPALPDYQPQAAQPDANARFVAADGALRIAGAEHVEFIVKRFNAALVESHSQWRFRIESKGTTSAVPLLTHDVTLFGAMGRAINPLETSAYRKIVGAAPLEIRVAYTSDDTSRHLATSLAAYVHRSNPLNALSTEQINRMLSIGNPKGDFSRWGQLGLKGVWADRAIHPYGTPEFTGFGTYMQKDHLDGLPLTPGYEAYGKTELILERLAADPAGIGIAAIGLENDQIKQLGIINPKTGAITTGTAAEVTDGSYPYGRYLYFYVRREPGKAIDPVAREYLRFVLSRQGQTLIASQPKGYLPLAAKDARAELAKLDEVAPL</sequence>
<feature type="chain" id="PRO_5045959473" evidence="2">
    <location>
        <begin position="29"/>
        <end position="350"/>
    </location>
</feature>
<dbReference type="InterPro" id="IPR024370">
    <property type="entry name" value="PBP_domain"/>
</dbReference>
<evidence type="ECO:0000256" key="1">
    <source>
        <dbReference type="ARBA" id="ARBA00022729"/>
    </source>
</evidence>
<dbReference type="Proteomes" id="UP001223016">
    <property type="component" value="Unassembled WGS sequence"/>
</dbReference>
<keyword evidence="1 2" id="KW-0732">Signal</keyword>
<dbReference type="PANTHER" id="PTHR30570:SF6">
    <property type="entry name" value="PHOSPHATE-BINDING PROTEIN PSTS"/>
    <property type="match status" value="1"/>
</dbReference>
<name>A0ABT9D0W6_9PSED</name>